<proteinExistence type="inferred from homology"/>
<dbReference type="PANTHER" id="PTHR33713">
    <property type="entry name" value="ANTITOXIN YAFN-RELATED"/>
    <property type="match status" value="1"/>
</dbReference>
<comment type="caution">
    <text evidence="3">The sequence shown here is derived from an EMBL/GenBank/DDBJ whole genome shotgun (WGS) entry which is preliminary data.</text>
</comment>
<dbReference type="Pfam" id="PF02604">
    <property type="entry name" value="PhdYeFM_antitox"/>
    <property type="match status" value="1"/>
</dbReference>
<reference evidence="4" key="1">
    <citation type="submission" date="2023-07" db="EMBL/GenBank/DDBJ databases">
        <title>Glyphosate-induced phosphonatase operons in soil bacteria of genus Achromobacter.</title>
        <authorList>
            <person name="Epiktetov D.O."/>
            <person name="Sviridov A.V."/>
            <person name="Tarlachkov S.V."/>
            <person name="Shushkova T.V."/>
            <person name="Toropygin I.Y."/>
            <person name="Leontievsky A."/>
        </authorList>
    </citation>
    <scope>NUCLEOTIDE SEQUENCE [LARGE SCALE GENOMIC DNA]</scope>
    <source>
        <strain evidence="4">Kg 16</strain>
    </source>
</reference>
<dbReference type="InterPro" id="IPR051405">
    <property type="entry name" value="phD/YefM_antitoxin"/>
</dbReference>
<evidence type="ECO:0000313" key="4">
    <source>
        <dbReference type="Proteomes" id="UP001264156"/>
    </source>
</evidence>
<dbReference type="Gene3D" id="3.40.1620.10">
    <property type="entry name" value="YefM-like domain"/>
    <property type="match status" value="1"/>
</dbReference>
<comment type="similarity">
    <text evidence="1 2">Belongs to the phD/YefM antitoxin family.</text>
</comment>
<accession>A0ABU2DDX7</accession>
<dbReference type="NCBIfam" id="TIGR01552">
    <property type="entry name" value="phd_fam"/>
    <property type="match status" value="1"/>
</dbReference>
<keyword evidence="4" id="KW-1185">Reference proteome</keyword>
<protein>
    <recommendedName>
        <fullName evidence="2">Antitoxin</fullName>
    </recommendedName>
</protein>
<name>A0ABU2DDX7_ACHAE</name>
<comment type="function">
    <text evidence="2">Antitoxin component of a type II toxin-antitoxin (TA) system.</text>
</comment>
<gene>
    <name evidence="3" type="ORF">RIU57_14320</name>
</gene>
<sequence length="92" mass="10424">MNILTFSEARASFKTVMDNVCKDHDPTVITRVNGEHVVLMSMADYNSMKETLYLLSTEANANRLRKSIANLRAGKVREQELICNESEEEAET</sequence>
<dbReference type="SUPFAM" id="SSF143120">
    <property type="entry name" value="YefM-like"/>
    <property type="match status" value="1"/>
</dbReference>
<dbReference type="PANTHER" id="PTHR33713:SF6">
    <property type="entry name" value="ANTITOXIN YEFM"/>
    <property type="match status" value="1"/>
</dbReference>
<dbReference type="InterPro" id="IPR006442">
    <property type="entry name" value="Antitoxin_Phd/YefM"/>
</dbReference>
<organism evidence="3 4">
    <name type="scientific">Achromobacter aegrifaciens</name>
    <dbReference type="NCBI Taxonomy" id="1287736"/>
    <lineage>
        <taxon>Bacteria</taxon>
        <taxon>Pseudomonadati</taxon>
        <taxon>Pseudomonadota</taxon>
        <taxon>Betaproteobacteria</taxon>
        <taxon>Burkholderiales</taxon>
        <taxon>Alcaligenaceae</taxon>
        <taxon>Achromobacter</taxon>
    </lineage>
</organism>
<evidence type="ECO:0000256" key="1">
    <source>
        <dbReference type="ARBA" id="ARBA00009981"/>
    </source>
</evidence>
<dbReference type="RefSeq" id="WP_175160130.1">
    <property type="nucleotide sequence ID" value="NZ_CADILA010000003.1"/>
</dbReference>
<dbReference type="Proteomes" id="UP001264156">
    <property type="component" value="Unassembled WGS sequence"/>
</dbReference>
<evidence type="ECO:0000313" key="3">
    <source>
        <dbReference type="EMBL" id="MDR7946290.1"/>
    </source>
</evidence>
<dbReference type="InterPro" id="IPR036165">
    <property type="entry name" value="YefM-like_sf"/>
</dbReference>
<evidence type="ECO:0000256" key="2">
    <source>
        <dbReference type="RuleBase" id="RU362080"/>
    </source>
</evidence>
<dbReference type="Gene3D" id="6.10.250.330">
    <property type="match status" value="1"/>
</dbReference>
<dbReference type="EMBL" id="JAVKVN010000005">
    <property type="protein sequence ID" value="MDR7946290.1"/>
    <property type="molecule type" value="Genomic_DNA"/>
</dbReference>